<sequence length="63" mass="6942">MSVATAPPPVKPTTAQIISSYALQPGEAEVVSCLLKDTDKLQNYWRARAALEELIKQEERTLA</sequence>
<protein>
    <submittedName>
        <fullName evidence="1">Uncharacterized protein</fullName>
    </submittedName>
</protein>
<evidence type="ECO:0000313" key="2">
    <source>
        <dbReference type="Proteomes" id="UP000198432"/>
    </source>
</evidence>
<organism evidence="1 2">
    <name type="scientific">Pontibacter ummariensis</name>
    <dbReference type="NCBI Taxonomy" id="1610492"/>
    <lineage>
        <taxon>Bacteria</taxon>
        <taxon>Pseudomonadati</taxon>
        <taxon>Bacteroidota</taxon>
        <taxon>Cytophagia</taxon>
        <taxon>Cytophagales</taxon>
        <taxon>Hymenobacteraceae</taxon>
        <taxon>Pontibacter</taxon>
    </lineage>
</organism>
<proteinExistence type="predicted"/>
<evidence type="ECO:0000313" key="1">
    <source>
        <dbReference type="EMBL" id="SNS81674.1"/>
    </source>
</evidence>
<accession>A0A239HN42</accession>
<gene>
    <name evidence="1" type="ORF">SAMN06296052_11426</name>
</gene>
<keyword evidence="2" id="KW-1185">Reference proteome</keyword>
<dbReference type="EMBL" id="FZOQ01000014">
    <property type="protein sequence ID" value="SNS81674.1"/>
    <property type="molecule type" value="Genomic_DNA"/>
</dbReference>
<dbReference type="AlphaFoldDB" id="A0A239HN42"/>
<name>A0A239HN42_9BACT</name>
<dbReference type="RefSeq" id="WP_089320071.1">
    <property type="nucleotide sequence ID" value="NZ_FZOQ01000014.1"/>
</dbReference>
<reference evidence="2" key="1">
    <citation type="submission" date="2017-06" db="EMBL/GenBank/DDBJ databases">
        <authorList>
            <person name="Varghese N."/>
            <person name="Submissions S."/>
        </authorList>
    </citation>
    <scope>NUCLEOTIDE SEQUENCE [LARGE SCALE GENOMIC DNA]</scope>
    <source>
        <strain evidence="2">NKM1</strain>
    </source>
</reference>
<dbReference type="Proteomes" id="UP000198432">
    <property type="component" value="Unassembled WGS sequence"/>
</dbReference>